<dbReference type="CDD" id="cd20264">
    <property type="entry name" value="Complex1_LYR_LYRM4"/>
    <property type="match status" value="1"/>
</dbReference>
<feature type="compositionally biased region" description="Low complexity" evidence="1">
    <location>
        <begin position="1"/>
        <end position="15"/>
    </location>
</feature>
<proteinExistence type="predicted"/>
<dbReference type="STRING" id="1806994.A0A507BYA0"/>
<dbReference type="RefSeq" id="XP_031023610.1">
    <property type="nucleotide sequence ID" value="XM_031170355.1"/>
</dbReference>
<keyword evidence="4" id="KW-1185">Reference proteome</keyword>
<feature type="domain" description="Complex 1 LYR protein" evidence="2">
    <location>
        <begin position="28"/>
        <end position="84"/>
    </location>
</feature>
<dbReference type="AlphaFoldDB" id="A0A507BYA0"/>
<comment type="caution">
    <text evidence="3">The sequence shown here is derived from an EMBL/GenBank/DDBJ whole genome shotgun (WGS) entry which is preliminary data.</text>
</comment>
<dbReference type="Pfam" id="PF05347">
    <property type="entry name" value="Complex1_LYR"/>
    <property type="match status" value="1"/>
</dbReference>
<sequence length="112" mass="13012">MSLPTTSPSSTQQTPDTELPLYTPSKQNILELYRNLLRTARQYKSYNISNYIRIRSQEAFHSNATEEDRNKIASLYASGIKELEIAKRQAYIQNVFSLGPLVVEMDQKERRR</sequence>
<dbReference type="Proteomes" id="UP000319731">
    <property type="component" value="Unassembled WGS sequence"/>
</dbReference>
<dbReference type="OrthoDB" id="275715at2759"/>
<feature type="region of interest" description="Disordered" evidence="1">
    <location>
        <begin position="1"/>
        <end position="21"/>
    </location>
</feature>
<evidence type="ECO:0000313" key="4">
    <source>
        <dbReference type="Proteomes" id="UP000319731"/>
    </source>
</evidence>
<evidence type="ECO:0000313" key="3">
    <source>
        <dbReference type="EMBL" id="TPX32402.1"/>
    </source>
</evidence>
<dbReference type="InterPro" id="IPR008011">
    <property type="entry name" value="Complex1_LYR_dom"/>
</dbReference>
<dbReference type="EMBL" id="QEAO01000030">
    <property type="protein sequence ID" value="TPX32402.1"/>
    <property type="molecule type" value="Genomic_DNA"/>
</dbReference>
<dbReference type="PANTHER" id="PTHR47158">
    <property type="entry name" value="OS08G0239000 PROTEIN"/>
    <property type="match status" value="1"/>
</dbReference>
<accession>A0A507BYA0</accession>
<dbReference type="GeneID" id="42005652"/>
<dbReference type="InterPro" id="IPR045297">
    <property type="entry name" value="Complex1_LYR_LYRM4"/>
</dbReference>
<gene>
    <name evidence="3" type="ORF">SmJEL517_g04427</name>
</gene>
<dbReference type="PANTHER" id="PTHR47158:SF1">
    <property type="entry name" value="OS08G0239000 PROTEIN"/>
    <property type="match status" value="1"/>
</dbReference>
<organism evidence="3 4">
    <name type="scientific">Synchytrium microbalum</name>
    <dbReference type="NCBI Taxonomy" id="1806994"/>
    <lineage>
        <taxon>Eukaryota</taxon>
        <taxon>Fungi</taxon>
        <taxon>Fungi incertae sedis</taxon>
        <taxon>Chytridiomycota</taxon>
        <taxon>Chytridiomycota incertae sedis</taxon>
        <taxon>Chytridiomycetes</taxon>
        <taxon>Synchytriales</taxon>
        <taxon>Synchytriaceae</taxon>
        <taxon>Synchytrium</taxon>
    </lineage>
</organism>
<evidence type="ECO:0000256" key="1">
    <source>
        <dbReference type="SAM" id="MobiDB-lite"/>
    </source>
</evidence>
<evidence type="ECO:0000259" key="2">
    <source>
        <dbReference type="Pfam" id="PF05347"/>
    </source>
</evidence>
<dbReference type="GO" id="GO:0016226">
    <property type="term" value="P:iron-sulfur cluster assembly"/>
    <property type="evidence" value="ECO:0007669"/>
    <property type="project" value="InterPro"/>
</dbReference>
<protein>
    <recommendedName>
        <fullName evidence="2">Complex 1 LYR protein domain-containing protein</fullName>
    </recommendedName>
</protein>
<reference evidence="3 4" key="1">
    <citation type="journal article" date="2019" name="Sci. Rep.">
        <title>Comparative genomics of chytrid fungi reveal insights into the obligate biotrophic and pathogenic lifestyle of Synchytrium endobioticum.</title>
        <authorList>
            <person name="van de Vossenberg B.T.L.H."/>
            <person name="Warris S."/>
            <person name="Nguyen H.D.T."/>
            <person name="van Gent-Pelzer M.P.E."/>
            <person name="Joly D.L."/>
            <person name="van de Geest H.C."/>
            <person name="Bonants P.J.M."/>
            <person name="Smith D.S."/>
            <person name="Levesque C.A."/>
            <person name="van der Lee T.A.J."/>
        </authorList>
    </citation>
    <scope>NUCLEOTIDE SEQUENCE [LARGE SCALE GENOMIC DNA]</scope>
    <source>
        <strain evidence="3 4">JEL517</strain>
    </source>
</reference>
<name>A0A507BYA0_9FUNG</name>